<name>A0A0N4V257_ENTVE</name>
<protein>
    <submittedName>
        <fullName evidence="1 3">Uncharacterized protein</fullName>
    </submittedName>
</protein>
<evidence type="ECO:0000313" key="2">
    <source>
        <dbReference type="Proteomes" id="UP000274131"/>
    </source>
</evidence>
<dbReference type="EMBL" id="UXUI01007682">
    <property type="protein sequence ID" value="VDD88635.1"/>
    <property type="molecule type" value="Genomic_DNA"/>
</dbReference>
<reference evidence="1 2" key="2">
    <citation type="submission" date="2018-10" db="EMBL/GenBank/DDBJ databases">
        <authorList>
            <consortium name="Pathogen Informatics"/>
        </authorList>
    </citation>
    <scope>NUCLEOTIDE SEQUENCE [LARGE SCALE GENOMIC DNA]</scope>
</reference>
<keyword evidence="2" id="KW-1185">Reference proteome</keyword>
<accession>A0A0N4V257</accession>
<sequence>MKNADVWHLLSPLKSRIEKATDDGPPAGPVPRILLSSGCSQKEGVKLSVRWMESIQHCHVVFPERLC</sequence>
<organism evidence="3">
    <name type="scientific">Enterobius vermicularis</name>
    <name type="common">Human pinworm</name>
    <dbReference type="NCBI Taxonomy" id="51028"/>
    <lineage>
        <taxon>Eukaryota</taxon>
        <taxon>Metazoa</taxon>
        <taxon>Ecdysozoa</taxon>
        <taxon>Nematoda</taxon>
        <taxon>Chromadorea</taxon>
        <taxon>Rhabditida</taxon>
        <taxon>Spirurina</taxon>
        <taxon>Oxyuridomorpha</taxon>
        <taxon>Oxyuroidea</taxon>
        <taxon>Oxyuridae</taxon>
        <taxon>Enterobius</taxon>
    </lineage>
</organism>
<dbReference type="AlphaFoldDB" id="A0A0N4V257"/>
<reference evidence="3" key="1">
    <citation type="submission" date="2017-02" db="UniProtKB">
        <authorList>
            <consortium name="WormBaseParasite"/>
        </authorList>
    </citation>
    <scope>IDENTIFICATION</scope>
</reference>
<proteinExistence type="predicted"/>
<evidence type="ECO:0000313" key="3">
    <source>
        <dbReference type="WBParaSite" id="EVEC_0000406901-mRNA-1"/>
    </source>
</evidence>
<dbReference type="Proteomes" id="UP000274131">
    <property type="component" value="Unassembled WGS sequence"/>
</dbReference>
<gene>
    <name evidence="1" type="ORF">EVEC_LOCUS3777</name>
</gene>
<dbReference type="WBParaSite" id="EVEC_0000406901-mRNA-1">
    <property type="protein sequence ID" value="EVEC_0000406901-mRNA-1"/>
    <property type="gene ID" value="EVEC_0000406901"/>
</dbReference>
<evidence type="ECO:0000313" key="1">
    <source>
        <dbReference type="EMBL" id="VDD88635.1"/>
    </source>
</evidence>